<dbReference type="CDD" id="cd05246">
    <property type="entry name" value="dTDP_GD_SDR_e"/>
    <property type="match status" value="1"/>
</dbReference>
<proteinExistence type="inferred from homology"/>
<accession>A0A095ZE31</accession>
<evidence type="ECO:0000256" key="2">
    <source>
        <dbReference type="ARBA" id="ARBA00001911"/>
    </source>
</evidence>
<evidence type="ECO:0000313" key="9">
    <source>
        <dbReference type="EMBL" id="KGF32636.1"/>
    </source>
</evidence>
<evidence type="ECO:0000256" key="5">
    <source>
        <dbReference type="ARBA" id="ARBA00023027"/>
    </source>
</evidence>
<protein>
    <recommendedName>
        <fullName evidence="4 7">dTDP-glucose 4,6-dehydratase</fullName>
        <ecNumber evidence="4 7">4.2.1.46</ecNumber>
    </recommendedName>
</protein>
<reference evidence="9 10" key="1">
    <citation type="submission" date="2014-07" db="EMBL/GenBank/DDBJ databases">
        <authorList>
            <person name="McCorrison J."/>
            <person name="Sanka R."/>
            <person name="Torralba M."/>
            <person name="Gillis M."/>
            <person name="Haft D.H."/>
            <person name="Methe B."/>
            <person name="Sutton G."/>
            <person name="Nelson K.E."/>
        </authorList>
    </citation>
    <scope>NUCLEOTIDE SEQUENCE [LARGE SCALE GENOMIC DNA]</scope>
    <source>
        <strain evidence="9 10">DNF00040</strain>
    </source>
</reference>
<keyword evidence="10" id="KW-1185">Reference proteome</keyword>
<dbReference type="SUPFAM" id="SSF51735">
    <property type="entry name" value="NAD(P)-binding Rossmann-fold domains"/>
    <property type="match status" value="1"/>
</dbReference>
<dbReference type="GeneID" id="93426914"/>
<dbReference type="PANTHER" id="PTHR43000">
    <property type="entry name" value="DTDP-D-GLUCOSE 4,6-DEHYDRATASE-RELATED"/>
    <property type="match status" value="1"/>
</dbReference>
<dbReference type="EC" id="4.2.1.46" evidence="4 7"/>
<dbReference type="EMBL" id="JRNI01000001">
    <property type="protein sequence ID" value="KGF32636.1"/>
    <property type="molecule type" value="Genomic_DNA"/>
</dbReference>
<evidence type="ECO:0000256" key="3">
    <source>
        <dbReference type="ARBA" id="ARBA00008178"/>
    </source>
</evidence>
<evidence type="ECO:0000259" key="8">
    <source>
        <dbReference type="Pfam" id="PF16363"/>
    </source>
</evidence>
<evidence type="ECO:0000313" key="10">
    <source>
        <dbReference type="Proteomes" id="UP000029629"/>
    </source>
</evidence>
<dbReference type="InterPro" id="IPR005888">
    <property type="entry name" value="dTDP_Gluc_deHydtase"/>
</dbReference>
<evidence type="ECO:0000256" key="4">
    <source>
        <dbReference type="ARBA" id="ARBA00011990"/>
    </source>
</evidence>
<dbReference type="InterPro" id="IPR036291">
    <property type="entry name" value="NAD(P)-bd_dom_sf"/>
</dbReference>
<dbReference type="eggNOG" id="COG1088">
    <property type="taxonomic scope" value="Bacteria"/>
</dbReference>
<evidence type="ECO:0000256" key="6">
    <source>
        <dbReference type="ARBA" id="ARBA00023239"/>
    </source>
</evidence>
<keyword evidence="6 7" id="KW-0456">Lyase</keyword>
<evidence type="ECO:0000256" key="7">
    <source>
        <dbReference type="RuleBase" id="RU004473"/>
    </source>
</evidence>
<organism evidence="9 10">
    <name type="scientific">Oligella urethralis DNF00040</name>
    <dbReference type="NCBI Taxonomy" id="1401065"/>
    <lineage>
        <taxon>Bacteria</taxon>
        <taxon>Pseudomonadati</taxon>
        <taxon>Pseudomonadota</taxon>
        <taxon>Betaproteobacteria</taxon>
        <taxon>Burkholderiales</taxon>
        <taxon>Alcaligenaceae</taxon>
        <taxon>Oligella</taxon>
    </lineage>
</organism>
<gene>
    <name evidence="9" type="ORF">HMPREF2130_00335</name>
</gene>
<dbReference type="NCBIfam" id="TIGR01181">
    <property type="entry name" value="dTDP_gluc_dehyt"/>
    <property type="match status" value="1"/>
</dbReference>
<dbReference type="RefSeq" id="WP_018025467.1">
    <property type="nucleotide sequence ID" value="NZ_JRNI01000001.1"/>
</dbReference>
<dbReference type="Pfam" id="PF16363">
    <property type="entry name" value="GDP_Man_Dehyd"/>
    <property type="match status" value="1"/>
</dbReference>
<dbReference type="GO" id="GO:0009225">
    <property type="term" value="P:nucleotide-sugar metabolic process"/>
    <property type="evidence" value="ECO:0007669"/>
    <property type="project" value="InterPro"/>
</dbReference>
<keyword evidence="5" id="KW-0520">NAD</keyword>
<dbReference type="InterPro" id="IPR016040">
    <property type="entry name" value="NAD(P)-bd_dom"/>
</dbReference>
<dbReference type="Gene3D" id="3.90.25.10">
    <property type="entry name" value="UDP-galactose 4-epimerase, domain 1"/>
    <property type="match status" value="1"/>
</dbReference>
<dbReference type="Proteomes" id="UP000029629">
    <property type="component" value="Unassembled WGS sequence"/>
</dbReference>
<comment type="caution">
    <text evidence="9">The sequence shown here is derived from an EMBL/GenBank/DDBJ whole genome shotgun (WGS) entry which is preliminary data.</text>
</comment>
<comment type="cofactor">
    <cofactor evidence="2 7">
        <name>NAD(+)</name>
        <dbReference type="ChEBI" id="CHEBI:57540"/>
    </cofactor>
</comment>
<comment type="catalytic activity">
    <reaction evidence="1 7">
        <text>dTDP-alpha-D-glucose = dTDP-4-dehydro-6-deoxy-alpha-D-glucose + H2O</text>
        <dbReference type="Rhea" id="RHEA:17221"/>
        <dbReference type="ChEBI" id="CHEBI:15377"/>
        <dbReference type="ChEBI" id="CHEBI:57477"/>
        <dbReference type="ChEBI" id="CHEBI:57649"/>
        <dbReference type="EC" id="4.2.1.46"/>
    </reaction>
</comment>
<sequence length="348" mass="38857">MMKILITGGAGFIGSALVRFIIEQQQDEVLVVDKLSYAVHPYALASVNADPRYHFKKLDITARDALQEVIDAFKPDAVMHLAAETHVDRSIVGADAFMQSNYLGTYALLEAVRQYWQALPTAKREQFRLLHVSTDEVYGDLPHPDSEPKASALKFTESSTLCPSSPYSASKAASDHLVQAWHRSYGLPTIISRCSNNYGPFQFAEKLIPHMVQAALKLQPLTIYGSGQQIRDWLYVDDHVKALYLLLSKAEVGQVYNIGADNEHRNLDLVQAICRILDQRVPRGDGASYADLIMHVSDRPGHDRRYAVDSSKLRAATGWAPTQDFEEGLASTVAWFVRDFDAADKYRA</sequence>
<evidence type="ECO:0000256" key="1">
    <source>
        <dbReference type="ARBA" id="ARBA00001539"/>
    </source>
</evidence>
<dbReference type="GO" id="GO:0008460">
    <property type="term" value="F:dTDP-glucose 4,6-dehydratase activity"/>
    <property type="evidence" value="ECO:0007669"/>
    <property type="project" value="UniProtKB-EC"/>
</dbReference>
<feature type="domain" description="NAD(P)-binding" evidence="8">
    <location>
        <begin position="5"/>
        <end position="331"/>
    </location>
</feature>
<name>A0A095ZE31_9BURK</name>
<comment type="similarity">
    <text evidence="3 7">Belongs to the NAD(P)-dependent epimerase/dehydratase family. dTDP-glucose dehydratase subfamily.</text>
</comment>
<dbReference type="Gene3D" id="3.40.50.720">
    <property type="entry name" value="NAD(P)-binding Rossmann-like Domain"/>
    <property type="match status" value="1"/>
</dbReference>
<dbReference type="AlphaFoldDB" id="A0A095ZE31"/>